<keyword evidence="2" id="KW-1185">Reference proteome</keyword>
<accession>G8P0N7</accession>
<reference evidence="1 2" key="1">
    <citation type="submission" date="2011-11" db="EMBL/GenBank/DDBJ databases">
        <title>Complete sequence of Granulicella mallensis MP5ACTX8.</title>
        <authorList>
            <consortium name="US DOE Joint Genome Institute"/>
            <person name="Lucas S."/>
            <person name="Copeland A."/>
            <person name="Lapidus A."/>
            <person name="Cheng J.-F."/>
            <person name="Goodwin L."/>
            <person name="Pitluck S."/>
            <person name="Peters L."/>
            <person name="Lu M."/>
            <person name="Detter J.C."/>
            <person name="Han C."/>
            <person name="Tapia R."/>
            <person name="Land M."/>
            <person name="Hauser L."/>
            <person name="Kyrpides N."/>
            <person name="Ivanova N."/>
            <person name="Mikhailova N."/>
            <person name="Pagani I."/>
            <person name="Rawat S."/>
            <person name="Mannisto M."/>
            <person name="Haggblom M."/>
            <person name="Woyke T."/>
        </authorList>
    </citation>
    <scope>NUCLEOTIDE SEQUENCE [LARGE SCALE GENOMIC DNA]</scope>
    <source>
        <strain evidence="2">ATCC BAA-1857 / DSM 23137 / MP5ACTX8</strain>
    </source>
</reference>
<dbReference type="Proteomes" id="UP000007113">
    <property type="component" value="Chromosome"/>
</dbReference>
<sequence length="36" mass="4262">MTQILSFLDEKFMALYADLEREVYAKLDQLKDAVRP</sequence>
<evidence type="ECO:0000313" key="1">
    <source>
        <dbReference type="EMBL" id="AEU34645.1"/>
    </source>
</evidence>
<evidence type="ECO:0000313" key="2">
    <source>
        <dbReference type="Proteomes" id="UP000007113"/>
    </source>
</evidence>
<dbReference type="HOGENOM" id="CLU_3356473_0_0_0"/>
<gene>
    <name evidence="1" type="ordered locus">AciX8_0288</name>
</gene>
<dbReference type="STRING" id="682795.AciX8_0288"/>
<name>G8P0N7_GRAMM</name>
<dbReference type="EMBL" id="CP003130">
    <property type="protein sequence ID" value="AEU34645.1"/>
    <property type="molecule type" value="Genomic_DNA"/>
</dbReference>
<dbReference type="KEGG" id="gma:AciX8_0288"/>
<dbReference type="AlphaFoldDB" id="G8P0N7"/>
<protein>
    <submittedName>
        <fullName evidence="1">Uncharacterized protein</fullName>
    </submittedName>
</protein>
<organism evidence="1 2">
    <name type="scientific">Granulicella mallensis (strain ATCC BAA-1857 / DSM 23137 / MP5ACTX8)</name>
    <dbReference type="NCBI Taxonomy" id="682795"/>
    <lineage>
        <taxon>Bacteria</taxon>
        <taxon>Pseudomonadati</taxon>
        <taxon>Acidobacteriota</taxon>
        <taxon>Terriglobia</taxon>
        <taxon>Terriglobales</taxon>
        <taxon>Acidobacteriaceae</taxon>
        <taxon>Granulicella</taxon>
    </lineage>
</organism>
<proteinExistence type="predicted"/>